<sequence length="33" mass="4110">MYIRRQTERHQLVVVLRDDVFIDEYLKNKCAEK</sequence>
<dbReference type="Proteomes" id="UP000054630">
    <property type="component" value="Unassembled WGS sequence"/>
</dbReference>
<proteinExistence type="predicted"/>
<reference evidence="1 2" key="1">
    <citation type="submission" date="2015-01" db="EMBL/GenBank/DDBJ databases">
        <title>Evolution of Trichinella species and genotypes.</title>
        <authorList>
            <person name="Korhonen P.K."/>
            <person name="Edoardo P."/>
            <person name="Giuseppe L.R."/>
            <person name="Gasser R.B."/>
        </authorList>
    </citation>
    <scope>NUCLEOTIDE SEQUENCE [LARGE SCALE GENOMIC DNA]</scope>
    <source>
        <strain evidence="1">ISS37</strain>
    </source>
</reference>
<keyword evidence="2" id="KW-1185">Reference proteome</keyword>
<evidence type="ECO:0000313" key="2">
    <source>
        <dbReference type="Proteomes" id="UP000054630"/>
    </source>
</evidence>
<accession>A0A0V0RCX6</accession>
<gene>
    <name evidence="1" type="ORF">T07_11576</name>
</gene>
<dbReference type="AlphaFoldDB" id="A0A0V0RCX6"/>
<comment type="caution">
    <text evidence="1">The sequence shown here is derived from an EMBL/GenBank/DDBJ whole genome shotgun (WGS) entry which is preliminary data.</text>
</comment>
<name>A0A0V0RCX6_9BILA</name>
<dbReference type="EMBL" id="JYDL01000809">
    <property type="protein sequence ID" value="KRX12101.1"/>
    <property type="molecule type" value="Genomic_DNA"/>
</dbReference>
<evidence type="ECO:0000313" key="1">
    <source>
        <dbReference type="EMBL" id="KRX12101.1"/>
    </source>
</evidence>
<protein>
    <submittedName>
        <fullName evidence="1">Uncharacterized protein</fullName>
    </submittedName>
</protein>
<organism evidence="1 2">
    <name type="scientific">Trichinella nelsoni</name>
    <dbReference type="NCBI Taxonomy" id="6336"/>
    <lineage>
        <taxon>Eukaryota</taxon>
        <taxon>Metazoa</taxon>
        <taxon>Ecdysozoa</taxon>
        <taxon>Nematoda</taxon>
        <taxon>Enoplea</taxon>
        <taxon>Dorylaimia</taxon>
        <taxon>Trichinellida</taxon>
        <taxon>Trichinellidae</taxon>
        <taxon>Trichinella</taxon>
    </lineage>
</organism>